<dbReference type="AlphaFoldDB" id="A0A1B6CU61"/>
<name>A0A1B6CU61_9HEMI</name>
<sequence>MTSPKLGLPVNSASELIESLVEEVAEVSEQSIETSSSSESFEKTSIHKYEEEWQSLYEDDVHLSKLRERAIAGGLRTSRFRSICWRLLLGALTPGSPNKWLEEIRISRNHYQELKERITINPRIDKSLDVDNPLSTETQSSWNKFFCDNELKSVINQDVVRTFPGVDFFRKEKVQTAMTNILFCY</sequence>
<feature type="domain" description="Rab-GAP TBC" evidence="1">
    <location>
        <begin position="75"/>
        <end position="185"/>
    </location>
</feature>
<proteinExistence type="predicted"/>
<protein>
    <recommendedName>
        <fullName evidence="1">Rab-GAP TBC domain-containing protein</fullName>
    </recommendedName>
</protein>
<organism evidence="2">
    <name type="scientific">Clastoptera arizonana</name>
    <name type="common">Arizona spittle bug</name>
    <dbReference type="NCBI Taxonomy" id="38151"/>
    <lineage>
        <taxon>Eukaryota</taxon>
        <taxon>Metazoa</taxon>
        <taxon>Ecdysozoa</taxon>
        <taxon>Arthropoda</taxon>
        <taxon>Hexapoda</taxon>
        <taxon>Insecta</taxon>
        <taxon>Pterygota</taxon>
        <taxon>Neoptera</taxon>
        <taxon>Paraneoptera</taxon>
        <taxon>Hemiptera</taxon>
        <taxon>Auchenorrhyncha</taxon>
        <taxon>Cercopoidea</taxon>
        <taxon>Clastopteridae</taxon>
        <taxon>Clastoptera</taxon>
    </lineage>
</organism>
<feature type="non-terminal residue" evidence="2">
    <location>
        <position position="185"/>
    </location>
</feature>
<accession>A0A1B6CU61</accession>
<evidence type="ECO:0000313" key="2">
    <source>
        <dbReference type="EMBL" id="JAS17079.1"/>
    </source>
</evidence>
<dbReference type="EMBL" id="GEDC01020219">
    <property type="protein sequence ID" value="JAS17079.1"/>
    <property type="molecule type" value="Transcribed_RNA"/>
</dbReference>
<dbReference type="Gene3D" id="1.10.8.270">
    <property type="entry name" value="putative rabgap domain of human tbc1 domain family member 14 like domains"/>
    <property type="match status" value="1"/>
</dbReference>
<dbReference type="SUPFAM" id="SSF47923">
    <property type="entry name" value="Ypt/Rab-GAP domain of gyp1p"/>
    <property type="match status" value="1"/>
</dbReference>
<dbReference type="PROSITE" id="PS50086">
    <property type="entry name" value="TBC_RABGAP"/>
    <property type="match status" value="1"/>
</dbReference>
<gene>
    <name evidence="2" type="ORF">g.31995</name>
</gene>
<reference evidence="2" key="1">
    <citation type="submission" date="2015-12" db="EMBL/GenBank/DDBJ databases">
        <title>De novo transcriptome assembly of four potential Pierce s Disease insect vectors from Arizona vineyards.</title>
        <authorList>
            <person name="Tassone E.E."/>
        </authorList>
    </citation>
    <scope>NUCLEOTIDE SEQUENCE</scope>
</reference>
<dbReference type="InterPro" id="IPR035969">
    <property type="entry name" value="Rab-GAP_TBC_sf"/>
</dbReference>
<dbReference type="InterPro" id="IPR000195">
    <property type="entry name" value="Rab-GAP-TBC_dom"/>
</dbReference>
<evidence type="ECO:0000259" key="1">
    <source>
        <dbReference type="PROSITE" id="PS50086"/>
    </source>
</evidence>